<dbReference type="InterPro" id="IPR029447">
    <property type="entry name" value="DUF4439"/>
</dbReference>
<feature type="region of interest" description="Disordered" evidence="1">
    <location>
        <begin position="180"/>
        <end position="215"/>
    </location>
</feature>
<feature type="compositionally biased region" description="Low complexity" evidence="1">
    <location>
        <begin position="109"/>
        <end position="118"/>
    </location>
</feature>
<evidence type="ECO:0000313" key="3">
    <source>
        <dbReference type="EMBL" id="MFD1847410.1"/>
    </source>
</evidence>
<evidence type="ECO:0000256" key="1">
    <source>
        <dbReference type="SAM" id="MobiDB-lite"/>
    </source>
</evidence>
<feature type="compositionally biased region" description="Low complexity" evidence="1">
    <location>
        <begin position="44"/>
        <end position="61"/>
    </location>
</feature>
<dbReference type="EMBL" id="JBHUGA010000052">
    <property type="protein sequence ID" value="MFD1847410.1"/>
    <property type="molecule type" value="Genomic_DNA"/>
</dbReference>
<feature type="domain" description="DUF4439" evidence="2">
    <location>
        <begin position="225"/>
        <end position="349"/>
    </location>
</feature>
<dbReference type="SUPFAM" id="SSF47240">
    <property type="entry name" value="Ferritin-like"/>
    <property type="match status" value="1"/>
</dbReference>
<feature type="region of interest" description="Disordered" evidence="1">
    <location>
        <begin position="99"/>
        <end position="130"/>
    </location>
</feature>
<dbReference type="Proteomes" id="UP001597307">
    <property type="component" value="Unassembled WGS sequence"/>
</dbReference>
<dbReference type="InterPro" id="IPR009078">
    <property type="entry name" value="Ferritin-like_SF"/>
</dbReference>
<accession>A0ABW4Q9K8</accession>
<feature type="region of interest" description="Disordered" evidence="1">
    <location>
        <begin position="1"/>
        <end position="20"/>
    </location>
</feature>
<dbReference type="Pfam" id="PF14530">
    <property type="entry name" value="DUF4439"/>
    <property type="match status" value="1"/>
</dbReference>
<evidence type="ECO:0000259" key="2">
    <source>
        <dbReference type="Pfam" id="PF14530"/>
    </source>
</evidence>
<feature type="region of interest" description="Disordered" evidence="1">
    <location>
        <begin position="44"/>
        <end position="69"/>
    </location>
</feature>
<organism evidence="3 4">
    <name type="scientific">Arthrobacter flavus</name>
    <dbReference type="NCBI Taxonomy" id="95172"/>
    <lineage>
        <taxon>Bacteria</taxon>
        <taxon>Bacillati</taxon>
        <taxon>Actinomycetota</taxon>
        <taxon>Actinomycetes</taxon>
        <taxon>Micrococcales</taxon>
        <taxon>Micrococcaceae</taxon>
        <taxon>Arthrobacter</taxon>
    </lineage>
</organism>
<proteinExistence type="predicted"/>
<evidence type="ECO:0000313" key="4">
    <source>
        <dbReference type="Proteomes" id="UP001597307"/>
    </source>
</evidence>
<comment type="caution">
    <text evidence="3">The sequence shown here is derived from an EMBL/GenBank/DDBJ whole genome shotgun (WGS) entry which is preliminary data.</text>
</comment>
<gene>
    <name evidence="3" type="ORF">ACFSFX_12490</name>
</gene>
<name>A0ABW4Q9K8_9MICC</name>
<sequence>MALGLNLDGPPAEGPPPLSFTEEAQLGAESRAANLAAAATALSVTVSSGGAPSAGAPSAGAESDSTESELSGAYAETADILQEQAEALWHPILSNPIVASAPPTAGSSEPTGTAESPAAPEPTPTPAGFVTDLFSSAQQNLDAAVTAEPGIARLLASIGTSQRRQALALADLQGLKAPAPGPLPTVTAGPSPTCAAATPRDGASGDSTPRADTRPVDYPEADLLGEAVAAEHRSAYAYEVAAARGSDPSTLVEFAGQHASAAAAGEILLQTITCPQPDPQAPAFALDAAFFDDPEATLAALNSELITMYADLVGLTEGPARLWAVQRFSDLADHQHLATDAAEAFPGIRD</sequence>
<dbReference type="RefSeq" id="WP_343879436.1">
    <property type="nucleotide sequence ID" value="NZ_BAAAIJ010000036.1"/>
</dbReference>
<keyword evidence="4" id="KW-1185">Reference proteome</keyword>
<protein>
    <submittedName>
        <fullName evidence="3">DUF4439 domain-containing protein</fullName>
    </submittedName>
</protein>
<reference evidence="4" key="1">
    <citation type="journal article" date="2019" name="Int. J. Syst. Evol. Microbiol.">
        <title>The Global Catalogue of Microorganisms (GCM) 10K type strain sequencing project: providing services to taxonomists for standard genome sequencing and annotation.</title>
        <authorList>
            <consortium name="The Broad Institute Genomics Platform"/>
            <consortium name="The Broad Institute Genome Sequencing Center for Infectious Disease"/>
            <person name="Wu L."/>
            <person name="Ma J."/>
        </authorList>
    </citation>
    <scope>NUCLEOTIDE SEQUENCE [LARGE SCALE GENOMIC DNA]</scope>
    <source>
        <strain evidence="4">JCM 11496</strain>
    </source>
</reference>